<evidence type="ECO:0000313" key="3">
    <source>
        <dbReference type="EMBL" id="MCT8971002.1"/>
    </source>
</evidence>
<evidence type="ECO:0000256" key="1">
    <source>
        <dbReference type="SAM" id="MobiDB-lite"/>
    </source>
</evidence>
<feature type="transmembrane region" description="Helical" evidence="2">
    <location>
        <begin position="873"/>
        <end position="893"/>
    </location>
</feature>
<feature type="transmembrane region" description="Helical" evidence="2">
    <location>
        <begin position="358"/>
        <end position="379"/>
    </location>
</feature>
<dbReference type="Gene3D" id="1.20.1640.10">
    <property type="entry name" value="Multidrug efflux transporter AcrB transmembrane domain"/>
    <property type="match status" value="2"/>
</dbReference>
<dbReference type="Proteomes" id="UP001320898">
    <property type="component" value="Unassembled WGS sequence"/>
</dbReference>
<feature type="transmembrane region" description="Helical" evidence="2">
    <location>
        <begin position="977"/>
        <end position="997"/>
    </location>
</feature>
<feature type="transmembrane region" description="Helical" evidence="2">
    <location>
        <begin position="428"/>
        <end position="450"/>
    </location>
</feature>
<proteinExistence type="predicted"/>
<dbReference type="RefSeq" id="WP_261614578.1">
    <property type="nucleotide sequence ID" value="NZ_JALIDZ010000002.1"/>
</dbReference>
<dbReference type="Gene3D" id="3.30.70.1320">
    <property type="entry name" value="Multidrug efflux transporter AcrB pore domain like"/>
    <property type="match status" value="1"/>
</dbReference>
<dbReference type="PANTHER" id="PTHR32063">
    <property type="match status" value="1"/>
</dbReference>
<dbReference type="InterPro" id="IPR001036">
    <property type="entry name" value="Acrflvin-R"/>
</dbReference>
<feature type="transmembrane region" description="Helical" evidence="2">
    <location>
        <begin position="385"/>
        <end position="407"/>
    </location>
</feature>
<dbReference type="GO" id="GO:0005886">
    <property type="term" value="C:plasma membrane"/>
    <property type="evidence" value="ECO:0007669"/>
    <property type="project" value="TreeGrafter"/>
</dbReference>
<dbReference type="InterPro" id="IPR027463">
    <property type="entry name" value="AcrB_DN_DC_subdom"/>
</dbReference>
<dbReference type="Pfam" id="PF00873">
    <property type="entry name" value="ACR_tran"/>
    <property type="match status" value="1"/>
</dbReference>
<dbReference type="Gene3D" id="3.30.2090.10">
    <property type="entry name" value="Multidrug efflux transporter AcrB TolC docking domain, DN and DC subdomains"/>
    <property type="match status" value="2"/>
</dbReference>
<keyword evidence="4" id="KW-1185">Reference proteome</keyword>
<feature type="region of interest" description="Disordered" evidence="1">
    <location>
        <begin position="1056"/>
        <end position="1082"/>
    </location>
</feature>
<keyword evidence="2" id="KW-1133">Transmembrane helix</keyword>
<feature type="transmembrane region" description="Helical" evidence="2">
    <location>
        <begin position="456"/>
        <end position="482"/>
    </location>
</feature>
<dbReference type="Gene3D" id="3.30.70.1440">
    <property type="entry name" value="Multidrug efflux transporter AcrB pore domain"/>
    <property type="match status" value="1"/>
</dbReference>
<dbReference type="PANTHER" id="PTHR32063:SF0">
    <property type="entry name" value="SWARMING MOTILITY PROTEIN SWRC"/>
    <property type="match status" value="1"/>
</dbReference>
<protein>
    <submittedName>
        <fullName evidence="3">Efflux RND transporter permease subunit</fullName>
    </submittedName>
</protein>
<name>A0AAW5QUU4_9HYPH</name>
<gene>
    <name evidence="3" type="ORF">MUB46_03935</name>
</gene>
<dbReference type="PRINTS" id="PR00702">
    <property type="entry name" value="ACRIFLAVINRP"/>
</dbReference>
<dbReference type="EMBL" id="JALIDZ010000002">
    <property type="protein sequence ID" value="MCT8971002.1"/>
    <property type="molecule type" value="Genomic_DNA"/>
</dbReference>
<dbReference type="SUPFAM" id="SSF82714">
    <property type="entry name" value="Multidrug efflux transporter AcrB TolC docking domain, DN and DC subdomains"/>
    <property type="match status" value="1"/>
</dbReference>
<feature type="transmembrane region" description="Helical" evidence="2">
    <location>
        <begin position="532"/>
        <end position="552"/>
    </location>
</feature>
<dbReference type="GO" id="GO:0042910">
    <property type="term" value="F:xenobiotic transmembrane transporter activity"/>
    <property type="evidence" value="ECO:0007669"/>
    <property type="project" value="TreeGrafter"/>
</dbReference>
<feature type="transmembrane region" description="Helical" evidence="2">
    <location>
        <begin position="1017"/>
        <end position="1047"/>
    </location>
</feature>
<keyword evidence="2" id="KW-0472">Membrane</keyword>
<feature type="transmembrane region" description="Helical" evidence="2">
    <location>
        <begin position="926"/>
        <end position="948"/>
    </location>
</feature>
<feature type="transmembrane region" description="Helical" evidence="2">
    <location>
        <begin position="900"/>
        <end position="920"/>
    </location>
</feature>
<dbReference type="SUPFAM" id="SSF82866">
    <property type="entry name" value="Multidrug efflux transporter AcrB transmembrane domain"/>
    <property type="match status" value="2"/>
</dbReference>
<keyword evidence="2" id="KW-0812">Transmembrane</keyword>
<dbReference type="AlphaFoldDB" id="A0AAW5QUU4"/>
<evidence type="ECO:0000256" key="2">
    <source>
        <dbReference type="SAM" id="Phobius"/>
    </source>
</evidence>
<accession>A0AAW5QUU4</accession>
<dbReference type="SUPFAM" id="SSF82693">
    <property type="entry name" value="Multidrug efflux transporter AcrB pore domain, PN1, PN2, PC1 and PC2 subdomains"/>
    <property type="match status" value="2"/>
</dbReference>
<dbReference type="Gene3D" id="3.30.70.1430">
    <property type="entry name" value="Multidrug efflux transporter AcrB pore domain"/>
    <property type="match status" value="2"/>
</dbReference>
<feature type="transmembrane region" description="Helical" evidence="2">
    <location>
        <begin position="332"/>
        <end position="351"/>
    </location>
</feature>
<organism evidence="3 4">
    <name type="scientific">Microbaculum marinisediminis</name>
    <dbReference type="NCBI Taxonomy" id="2931392"/>
    <lineage>
        <taxon>Bacteria</taxon>
        <taxon>Pseudomonadati</taxon>
        <taxon>Pseudomonadota</taxon>
        <taxon>Alphaproteobacteria</taxon>
        <taxon>Hyphomicrobiales</taxon>
        <taxon>Tepidamorphaceae</taxon>
        <taxon>Microbaculum</taxon>
    </lineage>
</organism>
<reference evidence="3 4" key="1">
    <citation type="submission" date="2022-04" db="EMBL/GenBank/DDBJ databases">
        <authorList>
            <person name="Ye Y.-Q."/>
            <person name="Du Z.-J."/>
        </authorList>
    </citation>
    <scope>NUCLEOTIDE SEQUENCE [LARGE SCALE GENOMIC DNA]</scope>
    <source>
        <strain evidence="3 4">A6E488</strain>
    </source>
</reference>
<evidence type="ECO:0000313" key="4">
    <source>
        <dbReference type="Proteomes" id="UP001320898"/>
    </source>
</evidence>
<comment type="caution">
    <text evidence="3">The sequence shown here is derived from an EMBL/GenBank/DDBJ whole genome shotgun (WGS) entry which is preliminary data.</text>
</comment>
<sequence>MMQALAAILGHTRTVLTLLVAMVIAGMIAYASLPKEANPDVDVPVFYVSVTQQGISPEDAERLLVRPLETRLRGLDGIKEITGIASEGYGAILLEFDIDFDKDAALADVRAKVDQAKADLPAEADEPQVAETNLSLLPTVVVTLSGDVPERTLLQHARRLQDEIEGIPTVLEAKLVGHRDELLEVVIDATRLESYGVTQEQLIRAVSANNQLIPAGFLDRGSGKFNVKVPGLFETGQDVFGLPIKVDGDAVVTLSDIAEIRRTFQDATAFSRFNGAPAIAIQVIKRTGTNIIDNNAEVRRIVSEATADWPGTIKIGFTLDQSEFIAEVQNSLQSSILTAIALVMIVVVAALGMRSAILIGLAIPTSFLIGFLIVGLIGMTVNMMVMFGLVLTVGMLVDGAIVIVEYADRKMAEGLPRKEAYTRAAQRMFWPIFSSTATTLAAFLPMLLWPGVAGEFMAYLPIMVVIILSAALLTAMIFLPVLGGLFGKTSARPEDLDQARMLAGDSDVDYSDIRGFTGVYVRFLKAVASRPLGHVAVIVGTIGVAIMVFSYYGQHNAGVQFFVDEEPQQVVVLVRGRGNLSAAEQRDLVDEVEQQILEVSGIDALFTTIGQSGPGGVNPAGVQDKPNDVIGDMMIELSDYCCRRKAEDIFAEIRERTAPIAGIIVEIRQIDGGPPVGKDVRLELTANDYETVKGAATFVRKHLEAEVDGLRDIEDSSSLPGIEWELTVNREEAGRFGANVASVGAMVQLVTNGILVGKYRPDDSDDEIEIRVRLPEGERTIDRLDTLRISTPAGIVPIRNFVERAAQPKVSTISRQNGRFAMEVKANVLKEQGILPDDKVREIGAWLDKQDFPIGVSYRFRGADAEQKEAEAFLGKAAMASLFIMFVILVTQFNSFYQTLLTLSTVIMSVVGVLIGMLVTGQKFSVIMTGTGVVALAGIVVNNAIVLIDTYNHMHRDLGMRGLDAVLKTCAQRLRPILLTTITTIMGLVPMALQINFDFLNRLVQVGGITSIWWVQLSTAVIFGLGFSTLLTLIVVPTMLAMPSVWAEKWQDWRSRRGGAPAKPDEEPPLSDAGPAFPQAAE</sequence>